<comment type="subunit">
    <text evidence="4">Oligomeric complex that consists of at least the alpha, beta, beta', gamma, delta, epsilon and zeta subunits.</text>
</comment>
<evidence type="ECO:0000256" key="6">
    <source>
        <dbReference type="ARBA" id="ARBA00022490"/>
    </source>
</evidence>
<comment type="subcellular location">
    <subcellularLocation>
        <location evidence="2">Cytoplasmic vesicle</location>
        <location evidence="2">COPI-coated vesicle membrane</location>
        <topology evidence="2">Peripheral membrane protein</topology>
        <orientation evidence="2">Cytoplasmic side</orientation>
    </subcellularLocation>
    <subcellularLocation>
        <location evidence="1">Golgi apparatus membrane</location>
        <topology evidence="1">Peripheral membrane protein</topology>
        <orientation evidence="1">Cytoplasmic side</orientation>
    </subcellularLocation>
</comment>
<dbReference type="FunFam" id="2.60.40.1480:FF:000001">
    <property type="entry name" value="Coatomer subunit gamma"/>
    <property type="match status" value="1"/>
</dbReference>
<keyword evidence="9" id="KW-0653">Protein transport</keyword>
<dbReference type="GO" id="GO:0000139">
    <property type="term" value="C:Golgi membrane"/>
    <property type="evidence" value="ECO:0007669"/>
    <property type="project" value="UniProtKB-SubCell"/>
</dbReference>
<dbReference type="Gene3D" id="1.25.10.10">
    <property type="entry name" value="Leucine-rich Repeat Variant"/>
    <property type="match status" value="1"/>
</dbReference>
<gene>
    <name evidence="16" type="ORF">DYB30_006630</name>
</gene>
<dbReference type="Pfam" id="PF01602">
    <property type="entry name" value="Adaptin_N"/>
    <property type="match status" value="1"/>
</dbReference>
<evidence type="ECO:0000256" key="8">
    <source>
        <dbReference type="ARBA" id="ARBA00022892"/>
    </source>
</evidence>
<dbReference type="InterPro" id="IPR037067">
    <property type="entry name" value="Coatomer_gsu_app_sf"/>
</dbReference>
<evidence type="ECO:0000256" key="3">
    <source>
        <dbReference type="ARBA" id="ARBA00010720"/>
    </source>
</evidence>
<evidence type="ECO:0000256" key="2">
    <source>
        <dbReference type="ARBA" id="ARBA00004347"/>
    </source>
</evidence>
<dbReference type="InterPro" id="IPR003511">
    <property type="entry name" value="HORMA_dom"/>
</dbReference>
<evidence type="ECO:0000256" key="4">
    <source>
        <dbReference type="ARBA" id="ARBA00011775"/>
    </source>
</evidence>
<dbReference type="Gene3D" id="3.30.310.10">
    <property type="entry name" value="TATA-Binding Protein"/>
    <property type="match status" value="1"/>
</dbReference>
<comment type="caution">
    <text evidence="16">The sequence shown here is derived from an EMBL/GenBank/DDBJ whole genome shotgun (WGS) entry which is preliminary data.</text>
</comment>
<evidence type="ECO:0000256" key="1">
    <source>
        <dbReference type="ARBA" id="ARBA00004255"/>
    </source>
</evidence>
<dbReference type="GO" id="GO:0006891">
    <property type="term" value="P:intra-Golgi vesicle-mediated transport"/>
    <property type="evidence" value="ECO:0007669"/>
    <property type="project" value="TreeGrafter"/>
</dbReference>
<dbReference type="GO" id="GO:0006886">
    <property type="term" value="P:intracellular protein transport"/>
    <property type="evidence" value="ECO:0007669"/>
    <property type="project" value="InterPro"/>
</dbReference>
<dbReference type="FunFam" id="1.25.10.10:FF:000382">
    <property type="entry name" value="Coatomer subunit gamma"/>
    <property type="match status" value="1"/>
</dbReference>
<evidence type="ECO:0000256" key="12">
    <source>
        <dbReference type="ARBA" id="ARBA00023329"/>
    </source>
</evidence>
<evidence type="ECO:0000313" key="17">
    <source>
        <dbReference type="Proteomes" id="UP000266643"/>
    </source>
</evidence>
<dbReference type="SUPFAM" id="SSF56019">
    <property type="entry name" value="The spindle assembly checkpoint protein mad2"/>
    <property type="match status" value="1"/>
</dbReference>
<dbReference type="GO" id="GO:0005793">
    <property type="term" value="C:endoplasmic reticulum-Golgi intermediate compartment"/>
    <property type="evidence" value="ECO:0007669"/>
    <property type="project" value="TreeGrafter"/>
</dbReference>
<protein>
    <recommendedName>
        <fullName evidence="14">Gamma-coat protein</fullName>
    </recommendedName>
</protein>
<dbReference type="Gene3D" id="3.30.900.10">
    <property type="entry name" value="HORMA domain"/>
    <property type="match status" value="1"/>
</dbReference>
<dbReference type="PANTHER" id="PTHR10261:SF0">
    <property type="entry name" value="COATOMER SUBUNIT GAMMA-2"/>
    <property type="match status" value="1"/>
</dbReference>
<sequence length="1084" mass="120963">MVVAPHTPANSKITETQSLNVIKNLIRVSISEICYLRSRIYYGHTMLEFMFYDIVDLFPDEVFKERVYADMHIKCLAPQENSRDQSMQDAYSITEWLEAGAFDAMEKKYLLQLEFCIYALGKNKTPQNLLECYTYKIKETSNGSTFSTSFTGTQNIDSHPEKVKTQAVQMIRNLVSITNTLEPLPKSRYITMKLSYNAAMSNDASPSPIAGMTLSSVMRDIKDKFKNEDEDAATSPFQNLDKATVLHETKIFSDAQMVMKQPRKCCQLITKLLHILTQGEPFTSNEITDVFFKVTKLFQGKDANLRRMMYLFIKEVADATPSDSVIIVTQSLSKDMNSDTDLYRANAIRVLCRIIDTSTLSAIERYIKQAIVDKNPLVSSSALVSGMHLMRHSADVVRRWTNEVQEALNSPTDMVQYHALALLYQIRQHDKLAVSKLLSQLHKTPLKSNLACCLLIRYSASLLADDVAGTNSRPLYQFLEKMLRHKSEMVLYEAARAICSLPLDSRDLAPAITVLQILLSSVRPTLRFAAVRTLSHVAHVQPMLVAKVNEDLETLIGDSNRSIATLAITTLLKTGAESSVDRLMKQINTFMNEIADEFKIVVVDAIRNLCVKFPQKHRMLLAALSTFLREEGGFEFKKTITDAILEIVTVLPDAKETGLLHLCEFIEDCEFTLLSVQILHVLGVLGPSTSTPSRYIRFIYNRIILENATVRASAVSALTAFALQVPELAPSLRTLLQRCLVDDDDEVRDRATLYLCLTEPAPESAIPFSVHQLATSLEQYALRPSEGPITIYSLPHVEPDKSAAIPSAKMPTSALPPVDPAQELYKVAAFAALGPLFRSASPVELTEAETEYVVSVVKHVFQRHIVLEYIVRNTVPDQMLLDVTVNVEVDDDVTCFAVHSTVPLKQLQYGDVGSTFVCLERVADVGTVSQATIANELQFRVVERGQPDSSGYREEYPMEDVQVSGADFMAKVQVPDFRSAWEHIGDEHEVREQYALRFQSLVEGVGAVIEYLGMHACDHTAVPAPHATAHILLLSGVFVGGVKVLVKCKLSVDTSNHGQHVLLLQMAVRSEDAVVSQTVSDCIR</sequence>
<dbReference type="FunFam" id="3.30.310.10:FF:000011">
    <property type="entry name" value="Coatomer subunit gamma"/>
    <property type="match status" value="1"/>
</dbReference>
<dbReference type="GO" id="GO:0009306">
    <property type="term" value="P:protein secretion"/>
    <property type="evidence" value="ECO:0007669"/>
    <property type="project" value="TreeGrafter"/>
</dbReference>
<dbReference type="InterPro" id="IPR012295">
    <property type="entry name" value="TBP_dom_sf"/>
</dbReference>
<keyword evidence="5" id="KW-0813">Transport</keyword>
<dbReference type="InterPro" id="IPR017106">
    <property type="entry name" value="Coatomer_gsu"/>
</dbReference>
<dbReference type="InterPro" id="IPR013040">
    <property type="entry name" value="Coatomer_gsu_app_Ig-like_dom"/>
</dbReference>
<dbReference type="PANTHER" id="PTHR10261">
    <property type="entry name" value="COATOMER SUBUNIT GAMMA"/>
    <property type="match status" value="1"/>
</dbReference>
<accession>A0A397DWJ5</accession>
<dbReference type="InterPro" id="IPR032154">
    <property type="entry name" value="Coatomer_g_Cpla"/>
</dbReference>
<keyword evidence="8" id="KW-0931">ER-Golgi transport</keyword>
<keyword evidence="10" id="KW-0333">Golgi apparatus</keyword>
<dbReference type="FunFam" id="1.25.10.10:FF:000071">
    <property type="entry name" value="Coatomer subunit gamma"/>
    <property type="match status" value="1"/>
</dbReference>
<dbReference type="AlphaFoldDB" id="A0A397DWJ5"/>
<comment type="similarity">
    <text evidence="3">Belongs to the COPG family.</text>
</comment>
<keyword evidence="6" id="KW-0963">Cytoplasm</keyword>
<dbReference type="PROSITE" id="PS50815">
    <property type="entry name" value="HORMA"/>
    <property type="match status" value="1"/>
</dbReference>
<name>A0A397DWJ5_APHAT</name>
<dbReference type="InterPro" id="IPR002553">
    <property type="entry name" value="Clathrin/coatomer_adapt-like_N"/>
</dbReference>
<dbReference type="GO" id="GO:0005783">
    <property type="term" value="C:endoplasmic reticulum"/>
    <property type="evidence" value="ECO:0007669"/>
    <property type="project" value="TreeGrafter"/>
</dbReference>
<organism evidence="16 17">
    <name type="scientific">Aphanomyces astaci</name>
    <name type="common">Crayfish plague agent</name>
    <dbReference type="NCBI Taxonomy" id="112090"/>
    <lineage>
        <taxon>Eukaryota</taxon>
        <taxon>Sar</taxon>
        <taxon>Stramenopiles</taxon>
        <taxon>Oomycota</taxon>
        <taxon>Saprolegniomycetes</taxon>
        <taxon>Saprolegniales</taxon>
        <taxon>Verrucalvaceae</taxon>
        <taxon>Aphanomyces</taxon>
    </lineage>
</organism>
<dbReference type="VEuPathDB" id="FungiDB:H257_13452"/>
<dbReference type="Pfam" id="PF02301">
    <property type="entry name" value="HORMA"/>
    <property type="match status" value="1"/>
</dbReference>
<evidence type="ECO:0000313" key="16">
    <source>
        <dbReference type="EMBL" id="RHY69453.1"/>
    </source>
</evidence>
<dbReference type="Proteomes" id="UP000266643">
    <property type="component" value="Unassembled WGS sequence"/>
</dbReference>
<reference evidence="16 17" key="1">
    <citation type="submission" date="2018-08" db="EMBL/GenBank/DDBJ databases">
        <title>Aphanomyces genome sequencing and annotation.</title>
        <authorList>
            <person name="Minardi D."/>
            <person name="Oidtmann B."/>
            <person name="Van Der Giezen M."/>
            <person name="Studholme D.J."/>
        </authorList>
    </citation>
    <scope>NUCLEOTIDE SEQUENCE [LARGE SCALE GENOMIC DNA]</scope>
    <source>
        <strain evidence="16 17">D2</strain>
    </source>
</reference>
<evidence type="ECO:0000256" key="9">
    <source>
        <dbReference type="ARBA" id="ARBA00022927"/>
    </source>
</evidence>
<dbReference type="InterPro" id="IPR016024">
    <property type="entry name" value="ARM-type_fold"/>
</dbReference>
<keyword evidence="7" id="KW-0677">Repeat</keyword>
<dbReference type="SUPFAM" id="SSF55711">
    <property type="entry name" value="Subdomain of clathrin and coatomer appendage domain"/>
    <property type="match status" value="1"/>
</dbReference>
<dbReference type="Pfam" id="PF16381">
    <property type="entry name" value="Coatomer_g_Cpla"/>
    <property type="match status" value="1"/>
</dbReference>
<dbReference type="SUPFAM" id="SSF49348">
    <property type="entry name" value="Clathrin adaptor appendage domain"/>
    <property type="match status" value="1"/>
</dbReference>
<dbReference type="GO" id="GO:0030126">
    <property type="term" value="C:COPI vesicle coat"/>
    <property type="evidence" value="ECO:0007669"/>
    <property type="project" value="InterPro"/>
</dbReference>
<keyword evidence="11" id="KW-0472">Membrane</keyword>
<dbReference type="InterPro" id="IPR036570">
    <property type="entry name" value="HORMA_dom_sf"/>
</dbReference>
<dbReference type="Pfam" id="PF08752">
    <property type="entry name" value="COP-gamma_platf"/>
    <property type="match status" value="1"/>
</dbReference>
<dbReference type="InterPro" id="IPR009028">
    <property type="entry name" value="Coatomer/calthrin_app_sub_C"/>
</dbReference>
<evidence type="ECO:0000256" key="13">
    <source>
        <dbReference type="ARBA" id="ARBA00025536"/>
    </source>
</evidence>
<comment type="function">
    <text evidence="13">The coatomer is a cytosolic protein complex that binds to dilysine motifs and reversibly associates with Golgi non-clathrin-coated vesicles, which further mediate biosynthetic protein transport from the ER, via the Golgi up to the trans Golgi network. Coatomer complex is required for budding from Golgi membranes, and is essential for the retrograde Golgi-to-ER transport of dilysine-tagged proteins.</text>
</comment>
<dbReference type="GO" id="GO:0006888">
    <property type="term" value="P:endoplasmic reticulum to Golgi vesicle-mediated transport"/>
    <property type="evidence" value="ECO:0007669"/>
    <property type="project" value="TreeGrafter"/>
</dbReference>
<dbReference type="GO" id="GO:0005198">
    <property type="term" value="F:structural molecule activity"/>
    <property type="evidence" value="ECO:0007669"/>
    <property type="project" value="InterPro"/>
</dbReference>
<evidence type="ECO:0000259" key="15">
    <source>
        <dbReference type="PROSITE" id="PS50815"/>
    </source>
</evidence>
<evidence type="ECO:0000256" key="5">
    <source>
        <dbReference type="ARBA" id="ARBA00022448"/>
    </source>
</evidence>
<evidence type="ECO:0000256" key="10">
    <source>
        <dbReference type="ARBA" id="ARBA00023034"/>
    </source>
</evidence>
<evidence type="ECO:0000256" key="7">
    <source>
        <dbReference type="ARBA" id="ARBA00022737"/>
    </source>
</evidence>
<evidence type="ECO:0000256" key="14">
    <source>
        <dbReference type="ARBA" id="ARBA00081297"/>
    </source>
</evidence>
<proteinExistence type="inferred from homology"/>
<dbReference type="Gene3D" id="2.60.40.1480">
    <property type="entry name" value="Coatomer, gamma subunit, appendage domain"/>
    <property type="match status" value="1"/>
</dbReference>
<dbReference type="InterPro" id="IPR011989">
    <property type="entry name" value="ARM-like"/>
</dbReference>
<feature type="domain" description="HORMA" evidence="15">
    <location>
        <begin position="16"/>
        <end position="253"/>
    </location>
</feature>
<dbReference type="EMBL" id="QUTD01004154">
    <property type="protein sequence ID" value="RHY69453.1"/>
    <property type="molecule type" value="Genomic_DNA"/>
</dbReference>
<dbReference type="InterPro" id="IPR013041">
    <property type="entry name" value="Clathrin_app_Ig-like_sf"/>
</dbReference>
<evidence type="ECO:0000256" key="11">
    <source>
        <dbReference type="ARBA" id="ARBA00023136"/>
    </source>
</evidence>
<keyword evidence="12" id="KW-0968">Cytoplasmic vesicle</keyword>
<dbReference type="SUPFAM" id="SSF48371">
    <property type="entry name" value="ARM repeat"/>
    <property type="match status" value="1"/>
</dbReference>